<organism evidence="2 3">
    <name type="scientific">Splendidivirga corallicola</name>
    <dbReference type="NCBI Taxonomy" id="3051826"/>
    <lineage>
        <taxon>Bacteria</taxon>
        <taxon>Pseudomonadati</taxon>
        <taxon>Bacteroidota</taxon>
        <taxon>Cytophagia</taxon>
        <taxon>Cytophagales</taxon>
        <taxon>Splendidivirgaceae</taxon>
        <taxon>Splendidivirga</taxon>
    </lineage>
</organism>
<dbReference type="Pfam" id="PF18943">
    <property type="entry name" value="DUF5690"/>
    <property type="match status" value="1"/>
</dbReference>
<feature type="transmembrane region" description="Helical" evidence="1">
    <location>
        <begin position="20"/>
        <end position="37"/>
    </location>
</feature>
<evidence type="ECO:0000256" key="1">
    <source>
        <dbReference type="SAM" id="Phobius"/>
    </source>
</evidence>
<feature type="transmembrane region" description="Helical" evidence="1">
    <location>
        <begin position="321"/>
        <end position="339"/>
    </location>
</feature>
<keyword evidence="1" id="KW-0812">Transmembrane</keyword>
<dbReference type="Proteomes" id="UP001172082">
    <property type="component" value="Unassembled WGS sequence"/>
</dbReference>
<feature type="transmembrane region" description="Helical" evidence="1">
    <location>
        <begin position="273"/>
        <end position="289"/>
    </location>
</feature>
<dbReference type="EMBL" id="JAUJEA010000014">
    <property type="protein sequence ID" value="MDN5204954.1"/>
    <property type="molecule type" value="Genomic_DNA"/>
</dbReference>
<keyword evidence="3" id="KW-1185">Reference proteome</keyword>
<name>A0ABT8KVZ9_9BACT</name>
<feature type="transmembrane region" description="Helical" evidence="1">
    <location>
        <begin position="174"/>
        <end position="195"/>
    </location>
</feature>
<feature type="transmembrane region" description="Helical" evidence="1">
    <location>
        <begin position="223"/>
        <end position="241"/>
    </location>
</feature>
<gene>
    <name evidence="2" type="ORF">QQ008_26425</name>
</gene>
<protein>
    <submittedName>
        <fullName evidence="2">DUF5690 family protein</fullName>
    </submittedName>
</protein>
<evidence type="ECO:0000313" key="3">
    <source>
        <dbReference type="Proteomes" id="UP001172082"/>
    </source>
</evidence>
<feature type="transmembrane region" description="Helical" evidence="1">
    <location>
        <begin position="57"/>
        <end position="75"/>
    </location>
</feature>
<feature type="transmembrane region" description="Helical" evidence="1">
    <location>
        <begin position="400"/>
        <end position="419"/>
    </location>
</feature>
<dbReference type="RefSeq" id="WP_346754977.1">
    <property type="nucleotide sequence ID" value="NZ_JAUJEA010000014.1"/>
</dbReference>
<dbReference type="PROSITE" id="PS51257">
    <property type="entry name" value="PROKAR_LIPOPROTEIN"/>
    <property type="match status" value="1"/>
</dbReference>
<feature type="transmembrane region" description="Helical" evidence="1">
    <location>
        <begin position="87"/>
        <end position="107"/>
    </location>
</feature>
<evidence type="ECO:0000313" key="2">
    <source>
        <dbReference type="EMBL" id="MDN5204954.1"/>
    </source>
</evidence>
<keyword evidence="1" id="KW-1133">Transmembrane helix</keyword>
<feature type="transmembrane region" description="Helical" evidence="1">
    <location>
        <begin position="141"/>
        <end position="162"/>
    </location>
</feature>
<comment type="caution">
    <text evidence="2">The sequence shown here is derived from an EMBL/GenBank/DDBJ whole genome shotgun (WGS) entry which is preliminary data.</text>
</comment>
<keyword evidence="1" id="KW-0472">Membrane</keyword>
<feature type="transmembrane region" description="Helical" evidence="1">
    <location>
        <begin position="113"/>
        <end position="134"/>
    </location>
</feature>
<sequence>MHNQKVSKWLSERHSSFFTIYTILAAFGTYSCMYAFRKPFAVATFDQLEIWGVSYKVLLIIAQIIGYALSKFVGIKVVSEMTGEKRAISILLLIGISGLALFLFAITPVYWNIIFLFLNGLPLGMVWGLVFSYLEGRRFTEVLGAGLSISFIFSSGFVKSIGSYLMLSWGISEFWMPFTTGILFAGPLVLFIWMLDQVPPPSDLDVKLRTERMPMKGKDRLRFFKAFSLGLIMLIIVYTLLTVLRDFRDNFAAEIWQTLGYGDSPDIFTRTEVPISLAILVILGSLMAIKSNFKALIVNHLIILVGVLTVGAGTFAFEQALIGPVSWMICIGFGLYLAYVPFNSIFFDRLIAAFKYVSNVGFLIYLADAFGYLGSVGVLFYKEFAFAELSWLNFFVKSCYIMSLAGGFMIATSLVYFLLKYQQWDPVLIDDTSQK</sequence>
<proteinExistence type="predicted"/>
<feature type="transmembrane region" description="Helical" evidence="1">
    <location>
        <begin position="296"/>
        <end position="315"/>
    </location>
</feature>
<dbReference type="InterPro" id="IPR043745">
    <property type="entry name" value="DUF5690"/>
</dbReference>
<feature type="transmembrane region" description="Helical" evidence="1">
    <location>
        <begin position="360"/>
        <end position="380"/>
    </location>
</feature>
<reference evidence="2" key="1">
    <citation type="submission" date="2023-06" db="EMBL/GenBank/DDBJ databases">
        <title>Genomic of Parafulvivirga corallium.</title>
        <authorList>
            <person name="Wang G."/>
        </authorList>
    </citation>
    <scope>NUCLEOTIDE SEQUENCE</scope>
    <source>
        <strain evidence="2">BMA10</strain>
    </source>
</reference>
<accession>A0ABT8KVZ9</accession>